<proteinExistence type="predicted"/>
<dbReference type="InterPro" id="IPR038610">
    <property type="entry name" value="FliK-like_C_sf"/>
</dbReference>
<dbReference type="EMBL" id="JBHTMU010000008">
    <property type="protein sequence ID" value="MFD1342044.1"/>
    <property type="molecule type" value="Genomic_DNA"/>
</dbReference>
<evidence type="ECO:0000313" key="3">
    <source>
        <dbReference type="EMBL" id="MFD1342044.1"/>
    </source>
</evidence>
<feature type="region of interest" description="Disordered" evidence="1">
    <location>
        <begin position="1"/>
        <end position="56"/>
    </location>
</feature>
<organism evidence="3 4">
    <name type="scientific">Litorisediminicola beolgyonensis</name>
    <dbReference type="NCBI Taxonomy" id="1173614"/>
    <lineage>
        <taxon>Bacteria</taxon>
        <taxon>Pseudomonadati</taxon>
        <taxon>Pseudomonadota</taxon>
        <taxon>Alphaproteobacteria</taxon>
        <taxon>Rhodobacterales</taxon>
        <taxon>Paracoccaceae</taxon>
        <taxon>Litorisediminicola</taxon>
    </lineage>
</organism>
<dbReference type="Proteomes" id="UP001597135">
    <property type="component" value="Unassembled WGS sequence"/>
</dbReference>
<protein>
    <submittedName>
        <fullName evidence="3">Flagellar hook-length control protein FliK</fullName>
    </submittedName>
</protein>
<keyword evidence="3" id="KW-0282">Flagellum</keyword>
<keyword evidence="3" id="KW-0969">Cilium</keyword>
<reference evidence="4" key="1">
    <citation type="journal article" date="2019" name="Int. J. Syst. Evol. Microbiol.">
        <title>The Global Catalogue of Microorganisms (GCM) 10K type strain sequencing project: providing services to taxonomists for standard genome sequencing and annotation.</title>
        <authorList>
            <consortium name="The Broad Institute Genomics Platform"/>
            <consortium name="The Broad Institute Genome Sequencing Center for Infectious Disease"/>
            <person name="Wu L."/>
            <person name="Ma J."/>
        </authorList>
    </citation>
    <scope>NUCLEOTIDE SEQUENCE [LARGE SCALE GENOMIC DNA]</scope>
    <source>
        <strain evidence="4">CCUG 62953</strain>
    </source>
</reference>
<sequence>MDDALPERSATSPILTEAPLPEPAHRSELQGPRAPLETHKPQAQAHSPGLAASVSDQIGRTRISEGRTVIELAPRGLGSIEIDLKTDETGQLRVVLRAENPAVLAALRSDRALLMSVLGDSQPGLGDAALDFEEFNQPRQNTQLEDSRHRLGTRSESDEPTEPLRTTLRPRAQGAGRLDILT</sequence>
<accession>A0ABW3ZFY2</accession>
<feature type="compositionally biased region" description="Basic and acidic residues" evidence="1">
    <location>
        <begin position="145"/>
        <end position="157"/>
    </location>
</feature>
<gene>
    <name evidence="3" type="ORF">ACFQ4E_06410</name>
</gene>
<keyword evidence="3" id="KW-0966">Cell projection</keyword>
<evidence type="ECO:0000256" key="1">
    <source>
        <dbReference type="SAM" id="MobiDB-lite"/>
    </source>
</evidence>
<feature type="region of interest" description="Disordered" evidence="1">
    <location>
        <begin position="138"/>
        <end position="182"/>
    </location>
</feature>
<feature type="domain" description="Flagellar hook-length control protein-like C-terminal" evidence="2">
    <location>
        <begin position="64"/>
        <end position="128"/>
    </location>
</feature>
<name>A0ABW3ZFY2_9RHOB</name>
<dbReference type="Pfam" id="PF02120">
    <property type="entry name" value="Flg_hook"/>
    <property type="match status" value="1"/>
</dbReference>
<dbReference type="InterPro" id="IPR021136">
    <property type="entry name" value="Flagellar_hook_control-like_C"/>
</dbReference>
<evidence type="ECO:0000259" key="2">
    <source>
        <dbReference type="Pfam" id="PF02120"/>
    </source>
</evidence>
<dbReference type="Gene3D" id="3.30.750.140">
    <property type="match status" value="1"/>
</dbReference>
<keyword evidence="4" id="KW-1185">Reference proteome</keyword>
<evidence type="ECO:0000313" key="4">
    <source>
        <dbReference type="Proteomes" id="UP001597135"/>
    </source>
</evidence>
<comment type="caution">
    <text evidence="3">The sequence shown here is derived from an EMBL/GenBank/DDBJ whole genome shotgun (WGS) entry which is preliminary data.</text>
</comment>